<name>A0A4U0H1M4_9SPHI</name>
<dbReference type="EMBL" id="SUKA01000003">
    <property type="protein sequence ID" value="TJY65475.1"/>
    <property type="molecule type" value="Genomic_DNA"/>
</dbReference>
<accession>A0A4U0H1M4</accession>
<proteinExistence type="predicted"/>
<dbReference type="Proteomes" id="UP000309872">
    <property type="component" value="Unassembled WGS sequence"/>
</dbReference>
<evidence type="ECO:0000313" key="2">
    <source>
        <dbReference type="Proteomes" id="UP000309872"/>
    </source>
</evidence>
<evidence type="ECO:0000313" key="1">
    <source>
        <dbReference type="EMBL" id="TJY65475.1"/>
    </source>
</evidence>
<keyword evidence="2" id="KW-1185">Reference proteome</keyword>
<protein>
    <submittedName>
        <fullName evidence="1">Uncharacterized protein</fullName>
    </submittedName>
</protein>
<gene>
    <name evidence="1" type="ORF">FAZ19_10050</name>
</gene>
<dbReference type="AlphaFoldDB" id="A0A4U0H1M4"/>
<organism evidence="1 2">
    <name type="scientific">Sphingobacterium alkalisoli</name>
    <dbReference type="NCBI Taxonomy" id="1874115"/>
    <lineage>
        <taxon>Bacteria</taxon>
        <taxon>Pseudomonadati</taxon>
        <taxon>Bacteroidota</taxon>
        <taxon>Sphingobacteriia</taxon>
        <taxon>Sphingobacteriales</taxon>
        <taxon>Sphingobacteriaceae</taxon>
        <taxon>Sphingobacterium</taxon>
    </lineage>
</organism>
<dbReference type="OrthoDB" id="705314at2"/>
<reference evidence="1 2" key="1">
    <citation type="submission" date="2019-04" db="EMBL/GenBank/DDBJ databases">
        <title>Sphingobacterium olei sp. nov., isolated from oil-contaminated soil.</title>
        <authorList>
            <person name="Liu B."/>
        </authorList>
    </citation>
    <scope>NUCLEOTIDE SEQUENCE [LARGE SCALE GENOMIC DNA]</scope>
    <source>
        <strain evidence="1 2">Y3L14</strain>
    </source>
</reference>
<sequence length="205" mass="24489">MELWKNDWVWVGLTKKRYLAMVIVVSEHTVLVQVLNKDANRFHPYKETVSRRIIEKAELSKEERDALPCGKRPLSLGKAKMIVATNFIFTDDPARKERRVYYCRRCQAFHTTTQFKLPVELLRLLDDCPYVPQADEDYRRIRCRKEVWKWLHDVIGIRISFGKFERSIKSYGDNPADAIAKLLIMPLNYLHHLYQYLYDNRKRPE</sequence>
<comment type="caution">
    <text evidence="1">The sequence shown here is derived from an EMBL/GenBank/DDBJ whole genome shotgun (WGS) entry which is preliminary data.</text>
</comment>
<dbReference type="RefSeq" id="WP_136820604.1">
    <property type="nucleotide sequence ID" value="NZ_BMJX01000003.1"/>
</dbReference>